<sequence>MSDDLVVSYADDILVRVRHNHELRLELTRQGPQGPQGERGDRGFTGKSAYELAVEQGFSGNLGDWLESLKGKPVQLRRSGSYVQWRLVGESTWQNLFPLLDIKGDKGDPGDEVELRVNSGQIQWRRGDEAWQNLIAILDLKGDPGEPVSLQTNATHIQWRLGSGAWQDLLPLTAIRGEDGDEIELRRSGDYVQWRLGTGSWTNLIPLADLKGDKGDEVELRVTATHIQWRLEGGTWQDLIALSALQGPAGNNAWSPILAVEQDDERFVLRVVDWTGGTGVKPETGLYIGATGYVTNKADAANVRGAPGSGDMTTPVYDSNNDGKVNSADRADAVDWSGVENKPSTFPPASHTHSASDITSGTLNASRIPNLAISKITNLQSALDAKLDASKVGVANGVASLDENGKVPAAQLPSYVDDVLEFPDYASLPATGESGKIYVLQTPHTVGGMTSSQFRWTGSGYAPIVASPGTTDSLSEGSTNKYFTEARVRSTQLAGLSTGSGGAIGASDTVLSAFGKIQNQINSLSSGVSNHTHPDATTSASGFMSGGDKSKLNGIEAGADKTDAENVGAAIHGSSAKTTPADSDTVALIDSAASYVLKKLSWSNIKSTLKAYFDTLYSAASHTHAAATTSVAGFMSSSDKSKLDGIQAQATKNDTDANLKNRANHTGTQPISTISGLQGALDSKLDLAGGTMTGRLEIPAASADGAMLNVGQGTEGPSSPVTGDVWISGNVLYFRGTSSTRALGSTGNLSTVSQAEAEAGTATSTRAWTAQRVRQAVAAYAAPISHGHEIADVNGLQAALDDKAASLHTHGIADVSGLQSALDAKLDASAASTDADADTIVKRTSDGDINGRYIKGDSMWCSHSASTRSSDTIFYSSTDNYIRKNTAAGFKASLGITISDVANLQSSLNAKINKTGDTGLGGFVSTTYNLGSSNGKTIKPDPANGNYQALTNDGNFTLQAPDDINWSSYSILIRISGSGGTCTATGFTKVYGQLRSSGNNFATIRVINTTKVLVFEEAS</sequence>
<feature type="region of interest" description="Disordered" evidence="1">
    <location>
        <begin position="304"/>
        <end position="360"/>
    </location>
</feature>
<feature type="compositionally biased region" description="Polar residues" evidence="1">
    <location>
        <begin position="525"/>
        <end position="542"/>
    </location>
</feature>
<evidence type="ECO:0000313" key="2">
    <source>
        <dbReference type="EMBL" id="MFD2261104.1"/>
    </source>
</evidence>
<feature type="region of interest" description="Disordered" evidence="1">
    <location>
        <begin position="525"/>
        <end position="544"/>
    </location>
</feature>
<reference evidence="3" key="1">
    <citation type="journal article" date="2019" name="Int. J. Syst. Evol. Microbiol.">
        <title>The Global Catalogue of Microorganisms (GCM) 10K type strain sequencing project: providing services to taxonomists for standard genome sequencing and annotation.</title>
        <authorList>
            <consortium name="The Broad Institute Genomics Platform"/>
            <consortium name="The Broad Institute Genome Sequencing Center for Infectious Disease"/>
            <person name="Wu L."/>
            <person name="Ma J."/>
        </authorList>
    </citation>
    <scope>NUCLEOTIDE SEQUENCE [LARGE SCALE GENOMIC DNA]</scope>
    <source>
        <strain evidence="3">KCTC 23707</strain>
    </source>
</reference>
<gene>
    <name evidence="2" type="ORF">ACFSMZ_15245</name>
</gene>
<protein>
    <submittedName>
        <fullName evidence="2">Uncharacterized protein</fullName>
    </submittedName>
</protein>
<dbReference type="RefSeq" id="WP_345098498.1">
    <property type="nucleotide sequence ID" value="NZ_BAABGS010000017.1"/>
</dbReference>
<dbReference type="Pfam" id="PF12789">
    <property type="entry name" value="PTR"/>
    <property type="match status" value="3"/>
</dbReference>
<feature type="compositionally biased region" description="Polar residues" evidence="1">
    <location>
        <begin position="351"/>
        <end position="360"/>
    </location>
</feature>
<comment type="caution">
    <text evidence="2">The sequence shown here is derived from an EMBL/GenBank/DDBJ whole genome shotgun (WGS) entry which is preliminary data.</text>
</comment>
<accession>A0ABW5DMB0</accession>
<name>A0ABW5DMB0_9HYPH</name>
<evidence type="ECO:0000256" key="1">
    <source>
        <dbReference type="SAM" id="MobiDB-lite"/>
    </source>
</evidence>
<proteinExistence type="predicted"/>
<evidence type="ECO:0000313" key="3">
    <source>
        <dbReference type="Proteomes" id="UP001597373"/>
    </source>
</evidence>
<organism evidence="2 3">
    <name type="scientific">Chelativorans composti</name>
    <dbReference type="NCBI Taxonomy" id="768533"/>
    <lineage>
        <taxon>Bacteria</taxon>
        <taxon>Pseudomonadati</taxon>
        <taxon>Pseudomonadota</taxon>
        <taxon>Alphaproteobacteria</taxon>
        <taxon>Hyphomicrobiales</taxon>
        <taxon>Phyllobacteriaceae</taxon>
        <taxon>Chelativorans</taxon>
    </lineage>
</organism>
<dbReference type="EMBL" id="JBHUIR010000059">
    <property type="protein sequence ID" value="MFD2261104.1"/>
    <property type="molecule type" value="Genomic_DNA"/>
</dbReference>
<keyword evidence="3" id="KW-1185">Reference proteome</keyword>
<dbReference type="Proteomes" id="UP001597373">
    <property type="component" value="Unassembled WGS sequence"/>
</dbReference>